<protein>
    <submittedName>
        <fullName evidence="2">Uncharacterized protein</fullName>
    </submittedName>
</protein>
<sequence>MTPYSPRQPSAPRQAGDDHEIHDSPTSHEPRFTAIDGISWRRMRYCTWSLGRFAVTTPETASPLPRVSPLWLLKKHTPPFHGDHVNAPHPLRSAQSPQQSSADAPGAEPTSWPTKSTPRSSAHWSDGGARCTVPDLTPRLHLVLPLERLRKHVPPFHDDHVNARHAPLLWHLSQHSPTSAARSVARSLPS</sequence>
<dbReference type="AlphaFoldDB" id="A0AAD5Q0U4"/>
<feature type="compositionally biased region" description="Low complexity" evidence="1">
    <location>
        <begin position="93"/>
        <end position="107"/>
    </location>
</feature>
<proteinExistence type="predicted"/>
<dbReference type="Proteomes" id="UP001209570">
    <property type="component" value="Unassembled WGS sequence"/>
</dbReference>
<organism evidence="2 3">
    <name type="scientific">Pythium insidiosum</name>
    <name type="common">Pythiosis disease agent</name>
    <dbReference type="NCBI Taxonomy" id="114742"/>
    <lineage>
        <taxon>Eukaryota</taxon>
        <taxon>Sar</taxon>
        <taxon>Stramenopiles</taxon>
        <taxon>Oomycota</taxon>
        <taxon>Peronosporomycetes</taxon>
        <taxon>Pythiales</taxon>
        <taxon>Pythiaceae</taxon>
        <taxon>Pythium</taxon>
    </lineage>
</organism>
<comment type="caution">
    <text evidence="2">The sequence shown here is derived from an EMBL/GenBank/DDBJ whole genome shotgun (WGS) entry which is preliminary data.</text>
</comment>
<accession>A0AAD5Q0U4</accession>
<feature type="region of interest" description="Disordered" evidence="1">
    <location>
        <begin position="81"/>
        <end position="130"/>
    </location>
</feature>
<feature type="region of interest" description="Disordered" evidence="1">
    <location>
        <begin position="1"/>
        <end position="31"/>
    </location>
</feature>
<name>A0AAD5Q0U4_PYTIN</name>
<feature type="compositionally biased region" description="Basic and acidic residues" evidence="1">
    <location>
        <begin position="15"/>
        <end position="31"/>
    </location>
</feature>
<evidence type="ECO:0000313" key="2">
    <source>
        <dbReference type="EMBL" id="KAJ0389657.1"/>
    </source>
</evidence>
<dbReference type="EMBL" id="JAKCXM010003357">
    <property type="protein sequence ID" value="KAJ0389657.1"/>
    <property type="molecule type" value="Genomic_DNA"/>
</dbReference>
<reference evidence="2" key="1">
    <citation type="submission" date="2021-12" db="EMBL/GenBank/DDBJ databases">
        <title>Prjna785345.</title>
        <authorList>
            <person name="Rujirawat T."/>
            <person name="Krajaejun T."/>
        </authorList>
    </citation>
    <scope>NUCLEOTIDE SEQUENCE</scope>
    <source>
        <strain evidence="2">Pi057C3</strain>
    </source>
</reference>
<gene>
    <name evidence="2" type="ORF">P43SY_011665</name>
</gene>
<feature type="compositionally biased region" description="Polar residues" evidence="1">
    <location>
        <begin position="111"/>
        <end position="123"/>
    </location>
</feature>
<evidence type="ECO:0000256" key="1">
    <source>
        <dbReference type="SAM" id="MobiDB-lite"/>
    </source>
</evidence>
<evidence type="ECO:0000313" key="3">
    <source>
        <dbReference type="Proteomes" id="UP001209570"/>
    </source>
</evidence>
<keyword evidence="3" id="KW-1185">Reference proteome</keyword>